<dbReference type="Gene3D" id="3.40.50.300">
    <property type="entry name" value="P-loop containing nucleotide triphosphate hydrolases"/>
    <property type="match status" value="1"/>
</dbReference>
<dbReference type="PROSITE" id="PS51719">
    <property type="entry name" value="G_SEPTIN"/>
    <property type="match status" value="1"/>
</dbReference>
<keyword evidence="1" id="KW-0342">GTP-binding</keyword>
<feature type="compositionally biased region" description="Acidic residues" evidence="2">
    <location>
        <begin position="191"/>
        <end position="206"/>
    </location>
</feature>
<reference evidence="5" key="1">
    <citation type="journal article" date="2017" name="Genome Biol.">
        <title>Comparative genomics reveals high biological diversity and specific adaptations in the industrially and medically important fungal genus Aspergillus.</title>
        <authorList>
            <person name="de Vries R.P."/>
            <person name="Riley R."/>
            <person name="Wiebenga A."/>
            <person name="Aguilar-Osorio G."/>
            <person name="Amillis S."/>
            <person name="Uchima C.A."/>
            <person name="Anderluh G."/>
            <person name="Asadollahi M."/>
            <person name="Askin M."/>
            <person name="Barry K."/>
            <person name="Battaglia E."/>
            <person name="Bayram O."/>
            <person name="Benocci T."/>
            <person name="Braus-Stromeyer S.A."/>
            <person name="Caldana C."/>
            <person name="Canovas D."/>
            <person name="Cerqueira G.C."/>
            <person name="Chen F."/>
            <person name="Chen W."/>
            <person name="Choi C."/>
            <person name="Clum A."/>
            <person name="Dos Santos R.A."/>
            <person name="Damasio A.R."/>
            <person name="Diallinas G."/>
            <person name="Emri T."/>
            <person name="Fekete E."/>
            <person name="Flipphi M."/>
            <person name="Freyberg S."/>
            <person name="Gallo A."/>
            <person name="Gournas C."/>
            <person name="Habgood R."/>
            <person name="Hainaut M."/>
            <person name="Harispe M.L."/>
            <person name="Henrissat B."/>
            <person name="Hilden K.S."/>
            <person name="Hope R."/>
            <person name="Hossain A."/>
            <person name="Karabika E."/>
            <person name="Karaffa L."/>
            <person name="Karanyi Z."/>
            <person name="Krasevec N."/>
            <person name="Kuo A."/>
            <person name="Kusch H."/>
            <person name="LaButti K."/>
            <person name="Lagendijk E.L."/>
            <person name="Lapidus A."/>
            <person name="Levasseur A."/>
            <person name="Lindquist E."/>
            <person name="Lipzen A."/>
            <person name="Logrieco A.F."/>
            <person name="MacCabe A."/>
            <person name="Maekelae M.R."/>
            <person name="Malavazi I."/>
            <person name="Melin P."/>
            <person name="Meyer V."/>
            <person name="Mielnichuk N."/>
            <person name="Miskei M."/>
            <person name="Molnar A.P."/>
            <person name="Mule G."/>
            <person name="Ngan C.Y."/>
            <person name="Orejas M."/>
            <person name="Orosz E."/>
            <person name="Ouedraogo J.P."/>
            <person name="Overkamp K.M."/>
            <person name="Park H.-S."/>
            <person name="Perrone G."/>
            <person name="Piumi F."/>
            <person name="Punt P.J."/>
            <person name="Ram A.F."/>
            <person name="Ramon A."/>
            <person name="Rauscher S."/>
            <person name="Record E."/>
            <person name="Riano-Pachon D.M."/>
            <person name="Robert V."/>
            <person name="Roehrig J."/>
            <person name="Ruller R."/>
            <person name="Salamov A."/>
            <person name="Salih N.S."/>
            <person name="Samson R.A."/>
            <person name="Sandor E."/>
            <person name="Sanguinetti M."/>
            <person name="Schuetze T."/>
            <person name="Sepcic K."/>
            <person name="Shelest E."/>
            <person name="Sherlock G."/>
            <person name="Sophianopoulou V."/>
            <person name="Squina F.M."/>
            <person name="Sun H."/>
            <person name="Susca A."/>
            <person name="Todd R.B."/>
            <person name="Tsang A."/>
            <person name="Unkles S.E."/>
            <person name="van de Wiele N."/>
            <person name="van Rossen-Uffink D."/>
            <person name="Oliveira J.V."/>
            <person name="Vesth T.C."/>
            <person name="Visser J."/>
            <person name="Yu J.-H."/>
            <person name="Zhou M."/>
            <person name="Andersen M.R."/>
            <person name="Archer D.B."/>
            <person name="Baker S.E."/>
            <person name="Benoit I."/>
            <person name="Brakhage A.A."/>
            <person name="Braus G.H."/>
            <person name="Fischer R."/>
            <person name="Frisvad J.C."/>
            <person name="Goldman G.H."/>
            <person name="Houbraken J."/>
            <person name="Oakley B."/>
            <person name="Pocsi I."/>
            <person name="Scazzocchio C."/>
            <person name="Seiboth B."/>
            <person name="vanKuyk P.A."/>
            <person name="Wortman J."/>
            <person name="Dyer P.S."/>
            <person name="Grigoriev I.V."/>
        </authorList>
    </citation>
    <scope>NUCLEOTIDE SEQUENCE [LARGE SCALE GENOMIC DNA]</scope>
    <source>
        <strain evidence="5">ATCC 16872 / CBS 172.66 / WB 5094</strain>
    </source>
</reference>
<feature type="domain" description="Septin-type G" evidence="3">
    <location>
        <begin position="241"/>
        <end position="543"/>
    </location>
</feature>
<dbReference type="InterPro" id="IPR027417">
    <property type="entry name" value="P-loop_NTPase"/>
</dbReference>
<dbReference type="OMA" id="KPYPPWW"/>
<dbReference type="Proteomes" id="UP000184546">
    <property type="component" value="Unassembled WGS sequence"/>
</dbReference>
<dbReference type="EMBL" id="KV878989">
    <property type="protein sequence ID" value="OJJ95545.1"/>
    <property type="molecule type" value="Genomic_DNA"/>
</dbReference>
<dbReference type="AlphaFoldDB" id="A0A1L9WHF3"/>
<sequence>MRPPVPDLAVPRSRKASLDQQWSDPRSTAPATFFLARSSSHTTDIDRELFPDQVERPAENLYGVQSLEETDISKDIISNLSCNRQPDLEESVTRTHKPLVRDEEEEREARQTIRRRSTLKPSDMLTTSSVKPFRPSPEELSSRPLTPLTFDNPDDHSSLPSSPRSISNHSMRHLDDISINDDLSSQAVASGEEEEEEEKEEDDGDDDYRIAHYPVSDNTSQLIMPSIKMPSRKPFTDRGKALGRLKVLIAGSSGLGKSSLIQSIVQACDDIVHMDDFASASPTKISRPSIKSSRTSHNFRSPQVAITEIYASTKPYPSWWSDLEDSRVLRRRKSTGDVVLERNICFVDTSATSMGRSEQTDSVIQYIRQQLSRATTAIDALNHDFQNLLAGNGGTQVDAVLYLISEETLLADMECIQRLCDWTNVIPLIAKSDLLTDENIFALKSSFRKHAQKLSIKPFLLGDSSTDTEDIHGHLPFAVSSAKASNDDVMDASTLMSPDYVQPLVPSELMLLVRRVFDRENVAWMRHSAAKKLALQQQKRFSQEQLQQEEQSHLPLSALTLAHSVHRGSATYTMARLADHTRQEERLARVQLARWASDLQQSLQNERDRYAAMAQGERAIWLTERIGECVVEGSLIPITQTPGFCGLHRPTEKAGGGGVVRRTVNGHNVGYQVARLSPQDPLGLVRWYEDLRRRGWTVVQVVGSFGVIGGLAFCLAKACGFPSRNLCEWHLDWYNTSN</sequence>
<dbReference type="PANTHER" id="PTHR18884">
    <property type="entry name" value="SEPTIN"/>
    <property type="match status" value="1"/>
</dbReference>
<feature type="region of interest" description="Disordered" evidence="2">
    <location>
        <begin position="86"/>
        <end position="211"/>
    </location>
</feature>
<feature type="compositionally biased region" description="Polar residues" evidence="2">
    <location>
        <begin position="18"/>
        <end position="29"/>
    </location>
</feature>
<dbReference type="GO" id="GO:0005525">
    <property type="term" value="F:GTP binding"/>
    <property type="evidence" value="ECO:0007669"/>
    <property type="project" value="UniProtKB-KW"/>
</dbReference>
<evidence type="ECO:0000313" key="4">
    <source>
        <dbReference type="EMBL" id="OJJ95545.1"/>
    </source>
</evidence>
<name>A0A1L9WHF3_ASPA1</name>
<accession>A0A1L9WHF3</accession>
<evidence type="ECO:0000256" key="2">
    <source>
        <dbReference type="SAM" id="MobiDB-lite"/>
    </source>
</evidence>
<keyword evidence="1" id="KW-0547">Nucleotide-binding</keyword>
<feature type="region of interest" description="Disordered" evidence="2">
    <location>
        <begin position="1"/>
        <end position="29"/>
    </location>
</feature>
<evidence type="ECO:0000259" key="3">
    <source>
        <dbReference type="PROSITE" id="PS51719"/>
    </source>
</evidence>
<organism evidence="4 5">
    <name type="scientific">Aspergillus aculeatus (strain ATCC 16872 / CBS 172.66 / WB 5094)</name>
    <dbReference type="NCBI Taxonomy" id="690307"/>
    <lineage>
        <taxon>Eukaryota</taxon>
        <taxon>Fungi</taxon>
        <taxon>Dikarya</taxon>
        <taxon>Ascomycota</taxon>
        <taxon>Pezizomycotina</taxon>
        <taxon>Eurotiomycetes</taxon>
        <taxon>Eurotiomycetidae</taxon>
        <taxon>Eurotiales</taxon>
        <taxon>Aspergillaceae</taxon>
        <taxon>Aspergillus</taxon>
        <taxon>Aspergillus subgen. Circumdati</taxon>
    </lineage>
</organism>
<dbReference type="VEuPathDB" id="FungiDB:ASPACDRAFT_127029"/>
<dbReference type="STRING" id="690307.A0A1L9WHF3"/>
<evidence type="ECO:0000313" key="5">
    <source>
        <dbReference type="Proteomes" id="UP000184546"/>
    </source>
</evidence>
<dbReference type="RefSeq" id="XP_020051885.1">
    <property type="nucleotide sequence ID" value="XM_020196994.1"/>
</dbReference>
<gene>
    <name evidence="4" type="ORF">ASPACDRAFT_127029</name>
</gene>
<proteinExistence type="inferred from homology"/>
<dbReference type="GeneID" id="30970808"/>
<protein>
    <recommendedName>
        <fullName evidence="3">Septin-type G domain-containing protein</fullName>
    </recommendedName>
</protein>
<evidence type="ECO:0000256" key="1">
    <source>
        <dbReference type="RuleBase" id="RU004560"/>
    </source>
</evidence>
<comment type="similarity">
    <text evidence="1">Belongs to the TRAFAC class TrmE-Era-EngA-EngB-Septin-like GTPase superfamily. Septin GTPase family.</text>
</comment>
<dbReference type="SUPFAM" id="SSF52540">
    <property type="entry name" value="P-loop containing nucleoside triphosphate hydrolases"/>
    <property type="match status" value="1"/>
</dbReference>
<keyword evidence="5" id="KW-1185">Reference proteome</keyword>
<dbReference type="OrthoDB" id="4150765at2759"/>
<dbReference type="InterPro" id="IPR030379">
    <property type="entry name" value="G_SEPTIN_dom"/>
</dbReference>
<feature type="compositionally biased region" description="Low complexity" evidence="2">
    <location>
        <begin position="158"/>
        <end position="169"/>
    </location>
</feature>
<dbReference type="Pfam" id="PF00735">
    <property type="entry name" value="Septin"/>
    <property type="match status" value="1"/>
</dbReference>